<feature type="domain" description="HTH araC/xylS-type" evidence="4">
    <location>
        <begin position="14"/>
        <end position="112"/>
    </location>
</feature>
<reference evidence="5 6" key="1">
    <citation type="submission" date="2017-02" db="EMBL/GenBank/DDBJ databases">
        <title>Complete genome sequence of the cold-active Pseudoalteromonas aliena strain EH1 isolated from Arctic seawater.</title>
        <authorList>
            <person name="Kim E."/>
            <person name="Heo E."/>
            <person name="Kim H."/>
            <person name="Kim D."/>
        </authorList>
    </citation>
    <scope>NUCLEOTIDE SEQUENCE [LARGE SCALE GENOMIC DNA]</scope>
    <source>
        <strain evidence="5 6">EH1</strain>
    </source>
</reference>
<evidence type="ECO:0000259" key="4">
    <source>
        <dbReference type="PROSITE" id="PS01124"/>
    </source>
</evidence>
<keyword evidence="2" id="KW-0238">DNA-binding</keyword>
<dbReference type="Pfam" id="PF12833">
    <property type="entry name" value="HTH_18"/>
    <property type="match status" value="1"/>
</dbReference>
<dbReference type="GO" id="GO:0003700">
    <property type="term" value="F:DNA-binding transcription factor activity"/>
    <property type="evidence" value="ECO:0007669"/>
    <property type="project" value="InterPro"/>
</dbReference>
<dbReference type="AlphaFoldDB" id="A0A1Q2H1U9"/>
<evidence type="ECO:0000256" key="2">
    <source>
        <dbReference type="ARBA" id="ARBA00023125"/>
    </source>
</evidence>
<accession>A0A1Q2H1U9</accession>
<protein>
    <submittedName>
        <fullName evidence="5">AraC family transcriptional regulator</fullName>
    </submittedName>
</protein>
<dbReference type="InterPro" id="IPR009057">
    <property type="entry name" value="Homeodomain-like_sf"/>
</dbReference>
<dbReference type="SMART" id="SM00342">
    <property type="entry name" value="HTH_ARAC"/>
    <property type="match status" value="1"/>
</dbReference>
<dbReference type="Gene3D" id="1.10.10.60">
    <property type="entry name" value="Homeodomain-like"/>
    <property type="match status" value="2"/>
</dbReference>
<dbReference type="Proteomes" id="UP000188243">
    <property type="component" value="Chromosome"/>
</dbReference>
<dbReference type="PANTHER" id="PTHR40055">
    <property type="entry name" value="TRANSCRIPTIONAL REGULATOR YGIV-RELATED"/>
    <property type="match status" value="1"/>
</dbReference>
<keyword evidence="1" id="KW-0805">Transcription regulation</keyword>
<dbReference type="InterPro" id="IPR029442">
    <property type="entry name" value="GyrI-like"/>
</dbReference>
<dbReference type="InterPro" id="IPR020449">
    <property type="entry name" value="Tscrpt_reg_AraC-type_HTH"/>
</dbReference>
<evidence type="ECO:0000256" key="3">
    <source>
        <dbReference type="ARBA" id="ARBA00023163"/>
    </source>
</evidence>
<sequence>MVDTSNNKNAKIISQVGQYIYDHSDQAISLDSLANYTGFSKYHFNRIFFAATGYPLGEFIQRHKLEKALHLIKQGNHNIIDVALSVGYDSPSSFSRVFKKNFSVTPSDIIQGNLPNNDRAGSLKPRKLKTDQKLLPVWKTLPERKVFGFYGKGFNEQSFSTVAGELFGRLGTMAELLSYTELQPIGVSVDNPWAGEQTQSRFFAGFVEGLSTHHAKLETFKWQAGRWACFTHTGPHDCMWQTISQIYAQWVLPNSIKLKDQQIVQLYLNNPMETKPEALKTELYFAVENSAEKKKS</sequence>
<keyword evidence="3" id="KW-0804">Transcription</keyword>
<dbReference type="InterPro" id="IPR018060">
    <property type="entry name" value="HTH_AraC"/>
</dbReference>
<dbReference type="GO" id="GO:0043565">
    <property type="term" value="F:sequence-specific DNA binding"/>
    <property type="evidence" value="ECO:0007669"/>
    <property type="project" value="InterPro"/>
</dbReference>
<evidence type="ECO:0000313" key="5">
    <source>
        <dbReference type="EMBL" id="AQQ01333.1"/>
    </source>
</evidence>
<dbReference type="PRINTS" id="PR00032">
    <property type="entry name" value="HTHARAC"/>
</dbReference>
<dbReference type="InterPro" id="IPR050908">
    <property type="entry name" value="SmbC-like"/>
</dbReference>
<dbReference type="InterPro" id="IPR011256">
    <property type="entry name" value="Reg_factor_effector_dom_sf"/>
</dbReference>
<dbReference type="PROSITE" id="PS01124">
    <property type="entry name" value="HTH_ARAC_FAMILY_2"/>
    <property type="match status" value="1"/>
</dbReference>
<evidence type="ECO:0000313" key="6">
    <source>
        <dbReference type="Proteomes" id="UP000188243"/>
    </source>
</evidence>
<name>A0A1Q2H1U9_9GAMM</name>
<gene>
    <name evidence="5" type="ORF">B0W48_17080</name>
</gene>
<evidence type="ECO:0000256" key="1">
    <source>
        <dbReference type="ARBA" id="ARBA00023015"/>
    </source>
</evidence>
<dbReference type="InterPro" id="IPR010499">
    <property type="entry name" value="AraC_E-bd"/>
</dbReference>
<dbReference type="Pfam" id="PF06445">
    <property type="entry name" value="GyrI-like"/>
    <property type="match status" value="1"/>
</dbReference>
<dbReference type="Gene3D" id="3.20.80.10">
    <property type="entry name" value="Regulatory factor, effector binding domain"/>
    <property type="match status" value="1"/>
</dbReference>
<dbReference type="EMBL" id="CP019628">
    <property type="protein sequence ID" value="AQQ01333.1"/>
    <property type="molecule type" value="Genomic_DNA"/>
</dbReference>
<dbReference type="SUPFAM" id="SSF55136">
    <property type="entry name" value="Probable bacterial effector-binding domain"/>
    <property type="match status" value="1"/>
</dbReference>
<organism evidence="5 6">
    <name type="scientific">Pseudoalteromonas aliena</name>
    <dbReference type="NCBI Taxonomy" id="247523"/>
    <lineage>
        <taxon>Bacteria</taxon>
        <taxon>Pseudomonadati</taxon>
        <taxon>Pseudomonadota</taxon>
        <taxon>Gammaproteobacteria</taxon>
        <taxon>Alteromonadales</taxon>
        <taxon>Pseudoalteromonadaceae</taxon>
        <taxon>Pseudoalteromonas</taxon>
    </lineage>
</organism>
<dbReference type="PROSITE" id="PS00041">
    <property type="entry name" value="HTH_ARAC_FAMILY_1"/>
    <property type="match status" value="1"/>
</dbReference>
<dbReference type="SMART" id="SM00871">
    <property type="entry name" value="AraC_E_bind"/>
    <property type="match status" value="1"/>
</dbReference>
<dbReference type="InterPro" id="IPR018062">
    <property type="entry name" value="HTH_AraC-typ_CS"/>
</dbReference>
<dbReference type="KEGG" id="paln:B0W48_17080"/>
<dbReference type="STRING" id="247523.B0W48_17080"/>
<proteinExistence type="predicted"/>
<dbReference type="PANTHER" id="PTHR40055:SF1">
    <property type="entry name" value="TRANSCRIPTIONAL REGULATOR YGIV-RELATED"/>
    <property type="match status" value="1"/>
</dbReference>
<dbReference type="RefSeq" id="WP_077537976.1">
    <property type="nucleotide sequence ID" value="NZ_CP019628.1"/>
</dbReference>
<dbReference type="SUPFAM" id="SSF46689">
    <property type="entry name" value="Homeodomain-like"/>
    <property type="match status" value="2"/>
</dbReference>